<evidence type="ECO:0000256" key="1">
    <source>
        <dbReference type="ARBA" id="ARBA00004496"/>
    </source>
</evidence>
<comment type="similarity">
    <text evidence="2">Belongs to the DivIVA family.</text>
</comment>
<organism evidence="10 11">
    <name type="scientific">Adlercreutzia wanghongyangiae</name>
    <dbReference type="NCBI Taxonomy" id="3111451"/>
    <lineage>
        <taxon>Bacteria</taxon>
        <taxon>Bacillati</taxon>
        <taxon>Actinomycetota</taxon>
        <taxon>Coriobacteriia</taxon>
        <taxon>Eggerthellales</taxon>
        <taxon>Eggerthellaceae</taxon>
        <taxon>Adlercreutzia</taxon>
    </lineage>
</organism>
<gene>
    <name evidence="10" type="ORF">VIN30_08050</name>
</gene>
<evidence type="ECO:0000313" key="11">
    <source>
        <dbReference type="Proteomes" id="UP001349994"/>
    </source>
</evidence>
<dbReference type="PANTHER" id="PTHR35794">
    <property type="entry name" value="CELL DIVISION PROTEIN DIVIVA"/>
    <property type="match status" value="1"/>
</dbReference>
<evidence type="ECO:0000256" key="4">
    <source>
        <dbReference type="ARBA" id="ARBA00022490"/>
    </source>
</evidence>
<keyword evidence="4" id="KW-0963">Cytoplasm</keyword>
<evidence type="ECO:0000256" key="3">
    <source>
        <dbReference type="ARBA" id="ARBA00018787"/>
    </source>
</evidence>
<accession>A0ABU6IJ20</accession>
<evidence type="ECO:0000256" key="6">
    <source>
        <dbReference type="ARBA" id="ARBA00023054"/>
    </source>
</evidence>
<evidence type="ECO:0000256" key="7">
    <source>
        <dbReference type="ARBA" id="ARBA00023306"/>
    </source>
</evidence>
<dbReference type="InterPro" id="IPR019933">
    <property type="entry name" value="DivIVA_domain"/>
</dbReference>
<dbReference type="Pfam" id="PF05103">
    <property type="entry name" value="DivIVA"/>
    <property type="match status" value="1"/>
</dbReference>
<keyword evidence="7" id="KW-0131">Cell cycle</keyword>
<dbReference type="Proteomes" id="UP001349994">
    <property type="component" value="Unassembled WGS sequence"/>
</dbReference>
<evidence type="ECO:0000313" key="10">
    <source>
        <dbReference type="EMBL" id="MEC4176395.1"/>
    </source>
</evidence>
<feature type="coiled-coil region" evidence="9">
    <location>
        <begin position="128"/>
        <end position="180"/>
    </location>
</feature>
<dbReference type="EMBL" id="JAYMFF010000015">
    <property type="protein sequence ID" value="MEC4176395.1"/>
    <property type="molecule type" value="Genomic_DNA"/>
</dbReference>
<comment type="caution">
    <text evidence="10">The sequence shown here is derived from an EMBL/GenBank/DDBJ whole genome shotgun (WGS) entry which is preliminary data.</text>
</comment>
<keyword evidence="6 9" id="KW-0175">Coiled coil</keyword>
<dbReference type="NCBIfam" id="TIGR03544">
    <property type="entry name" value="DivI1A_domain"/>
    <property type="match status" value="1"/>
</dbReference>
<dbReference type="PANTHER" id="PTHR35794:SF2">
    <property type="entry name" value="CELL DIVISION PROTEIN DIVIVA"/>
    <property type="match status" value="1"/>
</dbReference>
<proteinExistence type="inferred from homology"/>
<keyword evidence="11" id="KW-1185">Reference proteome</keyword>
<name>A0ABU6IJ20_9ACTN</name>
<dbReference type="RefSeq" id="WP_326425274.1">
    <property type="nucleotide sequence ID" value="NZ_JAYMFF010000015.1"/>
</dbReference>
<sequence>MTITASDIHNQSFSIDRKGYDVDEVDVFLEHVADEIDVLNDTIAHLQAQLEEDRFSGFDAAPSSTVAITETAVAAVDTSELDAQLAQKDAIIGDLERQLADKRADDNAIAQALIIAQRSADEILAKANANATETIQDARDEAQRIIDRANTDRQDVVDAIRKLQDDREDAREEYADLLKDIIADASRKLADIGANVPAAAAAAGDGEYDVAAGLTGNFEIDEYVAPSSYVTPAAPAAPAASAGIAVAAATPVASPYEKDLSGFGDADDFEFEEID</sequence>
<dbReference type="Gene3D" id="6.10.250.660">
    <property type="match status" value="1"/>
</dbReference>
<evidence type="ECO:0000256" key="5">
    <source>
        <dbReference type="ARBA" id="ARBA00022618"/>
    </source>
</evidence>
<protein>
    <recommendedName>
        <fullName evidence="3">Cell wall synthesis protein Wag31</fullName>
    </recommendedName>
    <alternativeName>
        <fullName evidence="8">Antigen 84</fullName>
    </alternativeName>
</protein>
<reference evidence="10 11" key="1">
    <citation type="submission" date="2024-01" db="EMBL/GenBank/DDBJ databases">
        <title>novel species in genus Adlercreutzia.</title>
        <authorList>
            <person name="Liu X."/>
        </authorList>
    </citation>
    <scope>NUCLEOTIDE SEQUENCE [LARGE SCALE GENOMIC DNA]</scope>
    <source>
        <strain evidence="10 11">R7</strain>
    </source>
</reference>
<evidence type="ECO:0000256" key="2">
    <source>
        <dbReference type="ARBA" id="ARBA00009008"/>
    </source>
</evidence>
<comment type="subcellular location">
    <subcellularLocation>
        <location evidence="1">Cytoplasm</location>
    </subcellularLocation>
</comment>
<keyword evidence="5" id="KW-0132">Cell division</keyword>
<dbReference type="InterPro" id="IPR007793">
    <property type="entry name" value="DivIVA_fam"/>
</dbReference>
<evidence type="ECO:0000256" key="9">
    <source>
        <dbReference type="SAM" id="Coils"/>
    </source>
</evidence>
<evidence type="ECO:0000256" key="8">
    <source>
        <dbReference type="ARBA" id="ARBA00031737"/>
    </source>
</evidence>